<dbReference type="EMBL" id="DS016673">
    <property type="protein sequence ID" value="KOB87772.1"/>
    <property type="molecule type" value="Genomic_DNA"/>
</dbReference>
<reference evidence="2" key="2">
    <citation type="submission" date="2006-09" db="EMBL/GenBank/DDBJ databases">
        <title>The genome sequence of Plasmodium falciparum Dd2.</title>
        <authorList>
            <consortium name="The Broad Institute Genome Sequencing Platform"/>
            <person name="Birren B."/>
            <person name="Lander E."/>
            <person name="Galagan J."/>
            <person name="Nusbaum C."/>
            <person name="Devon K."/>
            <person name="Henn M."/>
            <person name="Jaffe D."/>
            <person name="Butler J."/>
            <person name="Alvarez P."/>
            <person name="Gnerre S."/>
            <person name="Grabherr M."/>
            <person name="Kleber M."/>
            <person name="Mauceli E."/>
            <person name="Brockman W."/>
            <person name="MacCallum I.A."/>
            <person name="Rounsley S."/>
            <person name="Young S."/>
            <person name="LaButti K."/>
            <person name="Pushparaj V."/>
            <person name="DeCaprio D."/>
            <person name="Crawford M."/>
            <person name="Koehrsen M."/>
            <person name="Engels R."/>
            <person name="Montgomery P."/>
            <person name="Pearson M."/>
            <person name="Howarth C."/>
            <person name="Larson L."/>
            <person name="Luoma S."/>
            <person name="White J."/>
            <person name="Kodira C."/>
            <person name="Zeng Q."/>
            <person name="O'Leary S."/>
            <person name="Yandava C."/>
            <person name="Alvarado L."/>
            <person name="Wirth D."/>
            <person name="Volkman S."/>
            <person name="Hartl D."/>
        </authorList>
    </citation>
    <scope>NUCLEOTIDE SEQUENCE [LARGE SCALE GENOMIC DNA]</scope>
</reference>
<sequence>MFHSNNSNLYKKRDMVKNVFSLFSFTSNVDDKAIKLWPLKFIEKEEESLYIIKICHNIYKKRFFSS</sequence>
<name>A0A0L7M4H8_PLAF4</name>
<evidence type="ECO:0000313" key="2">
    <source>
        <dbReference type="Proteomes" id="UP000054282"/>
    </source>
</evidence>
<dbReference type="KEGG" id="pfd:PFDG_03928"/>
<gene>
    <name evidence="1" type="ORF">PFDG_03928</name>
</gene>
<dbReference type="Proteomes" id="UP000054282">
    <property type="component" value="Unassembled WGS sequence"/>
</dbReference>
<evidence type="ECO:0000313" key="1">
    <source>
        <dbReference type="EMBL" id="KOB87772.1"/>
    </source>
</evidence>
<proteinExistence type="predicted"/>
<accession>A0A0L7M4H8</accession>
<organism evidence="1 2">
    <name type="scientific">Plasmodium falciparum (isolate Dd2)</name>
    <dbReference type="NCBI Taxonomy" id="57267"/>
    <lineage>
        <taxon>Eukaryota</taxon>
        <taxon>Sar</taxon>
        <taxon>Alveolata</taxon>
        <taxon>Apicomplexa</taxon>
        <taxon>Aconoidasida</taxon>
        <taxon>Haemosporida</taxon>
        <taxon>Plasmodiidae</taxon>
        <taxon>Plasmodium</taxon>
        <taxon>Plasmodium (Laverania)</taxon>
    </lineage>
</organism>
<protein>
    <submittedName>
        <fullName evidence="1">Uncharacterized protein</fullName>
    </submittedName>
</protein>
<dbReference type="AlphaFoldDB" id="A0A0L7M4H8"/>
<reference evidence="2" key="1">
    <citation type="submission" date="2006-09" db="EMBL/GenBank/DDBJ databases">
        <title>Annotation of Plasmodium falciparum Dd2.</title>
        <authorList>
            <consortium name="The Broad Institute Genome Sequencing Platform"/>
            <person name="Volkman S.K."/>
            <person name="Neafsey D.E."/>
            <person name="Dash A.P."/>
            <person name="Chitnis C.E."/>
            <person name="Hartl D.L."/>
            <person name="Young S.K."/>
            <person name="Zeng Q."/>
            <person name="Koehrsen M."/>
            <person name="Alvarado L."/>
            <person name="Berlin A."/>
            <person name="Borenstein D."/>
            <person name="Chapman S.B."/>
            <person name="Chen Z."/>
            <person name="Engels R."/>
            <person name="Freedman E."/>
            <person name="Gellesch M."/>
            <person name="Goldberg J."/>
            <person name="Griggs A."/>
            <person name="Gujja S."/>
            <person name="Heilman E.R."/>
            <person name="Heiman D.I."/>
            <person name="Howarth C."/>
            <person name="Jen D."/>
            <person name="Larson L."/>
            <person name="Mehta T."/>
            <person name="Neiman D."/>
            <person name="Park D."/>
            <person name="Pearson M."/>
            <person name="Roberts A."/>
            <person name="Saif S."/>
            <person name="Shea T."/>
            <person name="Shenoy N."/>
            <person name="Sisk P."/>
            <person name="Stolte C."/>
            <person name="Sykes S."/>
            <person name="Walk T."/>
            <person name="White J."/>
            <person name="Yandava C."/>
            <person name="Haas B."/>
            <person name="Henn M.R."/>
            <person name="Nusbaum C."/>
            <person name="Birren B."/>
        </authorList>
    </citation>
    <scope>NUCLEOTIDE SEQUENCE [LARGE SCALE GENOMIC DNA]</scope>
</reference>